<gene>
    <name evidence="3" type="ORF">SAMN05444370_1414</name>
</gene>
<protein>
    <submittedName>
        <fullName evidence="3">Putative ABC transport system permease protein</fullName>
    </submittedName>
</protein>
<dbReference type="AlphaFoldDB" id="A0A1H4G9H4"/>
<keyword evidence="4" id="KW-1185">Reference proteome</keyword>
<dbReference type="InterPro" id="IPR025857">
    <property type="entry name" value="MacB_PCD"/>
</dbReference>
<dbReference type="RefSeq" id="WP_093256750.1">
    <property type="nucleotide sequence ID" value="NZ_FNQM01000041.1"/>
</dbReference>
<organism evidence="3 4">
    <name type="scientific">Rubrimonas cliftonensis</name>
    <dbReference type="NCBI Taxonomy" id="89524"/>
    <lineage>
        <taxon>Bacteria</taxon>
        <taxon>Pseudomonadati</taxon>
        <taxon>Pseudomonadota</taxon>
        <taxon>Alphaproteobacteria</taxon>
        <taxon>Rhodobacterales</taxon>
        <taxon>Paracoccaceae</taxon>
        <taxon>Rubrimonas</taxon>
    </lineage>
</organism>
<sequence length="386" mass="40560">MSALRLALAYLRFHWVRSLVLILVAALIIATPLGVERLIAASEARMTARAEATPLLIGARGSRLDLAMAALYFSEDSPERLTMQAAEAVWESGLAEAMPLHLGFRAQSAPIVGATLDYFAFRGLTVAAGRPLALLGEAVLGAGVAARLGLGPGDAIVSSPENLFDLAGVYPLRMPVVGVLAETGGPDDMAVFVDLKTAWVIEGIGHGHEDVLPAGAEAGDIIADAALVAFREVTPDNIDSFHFHGAPADYPIDAIIAAPFDDRAATILRGRYLDRENPLQIVEPAEVVGGLFERVFRFKSVLDAVVAVVAGAAALAVGLAVFLSLQLRRREMQTAFRLGGRRSTVARLVATETVILLCLAFILALAILLMTEGSMAPIAAGLVAAA</sequence>
<accession>A0A1H4G9H4</accession>
<dbReference type="InterPro" id="IPR050250">
    <property type="entry name" value="Macrolide_Exporter_MacB"/>
</dbReference>
<reference evidence="3 4" key="1">
    <citation type="submission" date="2016-10" db="EMBL/GenBank/DDBJ databases">
        <authorList>
            <person name="de Groot N.N."/>
        </authorList>
    </citation>
    <scope>NUCLEOTIDE SEQUENCE [LARGE SCALE GENOMIC DNA]</scope>
    <source>
        <strain evidence="3 4">DSM 15345</strain>
    </source>
</reference>
<keyword evidence="1" id="KW-1133">Transmembrane helix</keyword>
<dbReference type="Pfam" id="PF12704">
    <property type="entry name" value="MacB_PCD"/>
    <property type="match status" value="1"/>
</dbReference>
<feature type="transmembrane region" description="Helical" evidence="1">
    <location>
        <begin position="345"/>
        <end position="369"/>
    </location>
</feature>
<dbReference type="PANTHER" id="PTHR30572">
    <property type="entry name" value="MEMBRANE COMPONENT OF TRANSPORTER-RELATED"/>
    <property type="match status" value="1"/>
</dbReference>
<dbReference type="PANTHER" id="PTHR30572:SF4">
    <property type="entry name" value="ABC TRANSPORTER PERMEASE YTRF"/>
    <property type="match status" value="1"/>
</dbReference>
<feature type="domain" description="MacB-like periplasmic core" evidence="2">
    <location>
        <begin position="76"/>
        <end position="200"/>
    </location>
</feature>
<evidence type="ECO:0000259" key="2">
    <source>
        <dbReference type="Pfam" id="PF12704"/>
    </source>
</evidence>
<dbReference type="GO" id="GO:0005886">
    <property type="term" value="C:plasma membrane"/>
    <property type="evidence" value="ECO:0007669"/>
    <property type="project" value="TreeGrafter"/>
</dbReference>
<evidence type="ECO:0000256" key="1">
    <source>
        <dbReference type="SAM" id="Phobius"/>
    </source>
</evidence>
<evidence type="ECO:0000313" key="3">
    <source>
        <dbReference type="EMBL" id="SEB05538.1"/>
    </source>
</evidence>
<dbReference type="STRING" id="89524.SAMN05444370_1414"/>
<feature type="transmembrane region" description="Helical" evidence="1">
    <location>
        <begin position="304"/>
        <end position="325"/>
    </location>
</feature>
<keyword evidence="1" id="KW-0472">Membrane</keyword>
<dbReference type="GO" id="GO:0022857">
    <property type="term" value="F:transmembrane transporter activity"/>
    <property type="evidence" value="ECO:0007669"/>
    <property type="project" value="TreeGrafter"/>
</dbReference>
<dbReference type="EMBL" id="FNQM01000041">
    <property type="protein sequence ID" value="SEB05538.1"/>
    <property type="molecule type" value="Genomic_DNA"/>
</dbReference>
<dbReference type="Proteomes" id="UP000198703">
    <property type="component" value="Unassembled WGS sequence"/>
</dbReference>
<keyword evidence="1" id="KW-0812">Transmembrane</keyword>
<proteinExistence type="predicted"/>
<evidence type="ECO:0000313" key="4">
    <source>
        <dbReference type="Proteomes" id="UP000198703"/>
    </source>
</evidence>
<dbReference type="OrthoDB" id="9784014at2"/>
<name>A0A1H4G9H4_9RHOB</name>